<gene>
    <name evidence="1" type="ORF">RFI_40043</name>
</gene>
<reference evidence="1 2" key="1">
    <citation type="journal article" date="2013" name="Curr. Biol.">
        <title>The Genome of the Foraminiferan Reticulomyxa filosa.</title>
        <authorList>
            <person name="Glockner G."/>
            <person name="Hulsmann N."/>
            <person name="Schleicher M."/>
            <person name="Noegel A.A."/>
            <person name="Eichinger L."/>
            <person name="Gallinger C."/>
            <person name="Pawlowski J."/>
            <person name="Sierra R."/>
            <person name="Euteneuer U."/>
            <person name="Pillet L."/>
            <person name="Moustafa A."/>
            <person name="Platzer M."/>
            <person name="Groth M."/>
            <person name="Szafranski K."/>
            <person name="Schliwa M."/>
        </authorList>
    </citation>
    <scope>NUCLEOTIDE SEQUENCE [LARGE SCALE GENOMIC DNA]</scope>
</reference>
<dbReference type="EMBL" id="ASPP01049566">
    <property type="protein sequence ID" value="ETN97486.1"/>
    <property type="molecule type" value="Genomic_DNA"/>
</dbReference>
<sequence length="287" mass="33652">IVNTITNKFIENNEKGNTEPITYKEKIEDIIRLAQKDATKRSNVVKNIQTEGDTCSSYVLDEFDERIEDASYPEDIKEEHKKMLERRIMSIREQGIEDLKYKSNALIAKETIGDHINRLNHWILAKLREFEKQLKNKTLPQGDAIEAITKEFSEEFKKVQIELKKKLQESKKTPDQCITNTFEILSTICQGQKMTERLLDSKVLNEIYNSPNPRDLHIFEMNAKGKDQEIILDTMKKLVILDSEFVRKRNTDFEQMLKDSEKQKRTHALKVFDFGENKLDINMIKPL</sequence>
<protein>
    <submittedName>
        <fullName evidence="1">Uncharacterized protein</fullName>
    </submittedName>
</protein>
<dbReference type="AlphaFoldDB" id="X6L8S1"/>
<comment type="caution">
    <text evidence="1">The sequence shown here is derived from an EMBL/GenBank/DDBJ whole genome shotgun (WGS) entry which is preliminary data.</text>
</comment>
<accession>X6L8S1</accession>
<dbReference type="Proteomes" id="UP000023152">
    <property type="component" value="Unassembled WGS sequence"/>
</dbReference>
<organism evidence="1 2">
    <name type="scientific">Reticulomyxa filosa</name>
    <dbReference type="NCBI Taxonomy" id="46433"/>
    <lineage>
        <taxon>Eukaryota</taxon>
        <taxon>Sar</taxon>
        <taxon>Rhizaria</taxon>
        <taxon>Retaria</taxon>
        <taxon>Foraminifera</taxon>
        <taxon>Monothalamids</taxon>
        <taxon>Reticulomyxidae</taxon>
        <taxon>Reticulomyxa</taxon>
    </lineage>
</organism>
<feature type="non-terminal residue" evidence="1">
    <location>
        <position position="1"/>
    </location>
</feature>
<evidence type="ECO:0000313" key="1">
    <source>
        <dbReference type="EMBL" id="ETN97486.1"/>
    </source>
</evidence>
<evidence type="ECO:0000313" key="2">
    <source>
        <dbReference type="Proteomes" id="UP000023152"/>
    </source>
</evidence>
<feature type="non-terminal residue" evidence="1">
    <location>
        <position position="287"/>
    </location>
</feature>
<name>X6L8S1_RETFI</name>
<keyword evidence="2" id="KW-1185">Reference proteome</keyword>
<proteinExistence type="predicted"/>